<gene>
    <name evidence="1" type="ORF">ACJMK2_010006</name>
</gene>
<dbReference type="EMBL" id="JBJQND010000012">
    <property type="protein sequence ID" value="KAL3859813.1"/>
    <property type="molecule type" value="Genomic_DNA"/>
</dbReference>
<sequence>AVQSECLTHHARGTAELKFPDKLPGEIFDADTQCKWQFGKHSKQCDYDFGKVRVISENE</sequence>
<dbReference type="AlphaFoldDB" id="A0ABD3VH21"/>
<protein>
    <submittedName>
        <fullName evidence="1">Uncharacterized protein</fullName>
    </submittedName>
</protein>
<reference evidence="1 2" key="1">
    <citation type="submission" date="2024-11" db="EMBL/GenBank/DDBJ databases">
        <title>Chromosome-level genome assembly of the freshwater bivalve Anodonta woodiana.</title>
        <authorList>
            <person name="Chen X."/>
        </authorList>
    </citation>
    <scope>NUCLEOTIDE SEQUENCE [LARGE SCALE GENOMIC DNA]</scope>
    <source>
        <strain evidence="1">MN2024</strain>
        <tissue evidence="1">Gills</tissue>
    </source>
</reference>
<keyword evidence="2" id="KW-1185">Reference proteome</keyword>
<dbReference type="Proteomes" id="UP001634394">
    <property type="component" value="Unassembled WGS sequence"/>
</dbReference>
<proteinExistence type="predicted"/>
<feature type="non-terminal residue" evidence="1">
    <location>
        <position position="1"/>
    </location>
</feature>
<evidence type="ECO:0000313" key="2">
    <source>
        <dbReference type="Proteomes" id="UP001634394"/>
    </source>
</evidence>
<dbReference type="Gene3D" id="3.40.1620.60">
    <property type="match status" value="1"/>
</dbReference>
<evidence type="ECO:0000313" key="1">
    <source>
        <dbReference type="EMBL" id="KAL3859813.1"/>
    </source>
</evidence>
<accession>A0ABD3VH21</accession>
<organism evidence="1 2">
    <name type="scientific">Sinanodonta woodiana</name>
    <name type="common">Chinese pond mussel</name>
    <name type="synonym">Anodonta woodiana</name>
    <dbReference type="NCBI Taxonomy" id="1069815"/>
    <lineage>
        <taxon>Eukaryota</taxon>
        <taxon>Metazoa</taxon>
        <taxon>Spiralia</taxon>
        <taxon>Lophotrochozoa</taxon>
        <taxon>Mollusca</taxon>
        <taxon>Bivalvia</taxon>
        <taxon>Autobranchia</taxon>
        <taxon>Heteroconchia</taxon>
        <taxon>Palaeoheterodonta</taxon>
        <taxon>Unionida</taxon>
        <taxon>Unionoidea</taxon>
        <taxon>Unionidae</taxon>
        <taxon>Unioninae</taxon>
        <taxon>Sinanodonta</taxon>
    </lineage>
</organism>
<name>A0ABD3VH21_SINWO</name>
<comment type="caution">
    <text evidence="1">The sequence shown here is derived from an EMBL/GenBank/DDBJ whole genome shotgun (WGS) entry which is preliminary data.</text>
</comment>